<dbReference type="GO" id="GO:0005737">
    <property type="term" value="C:cytoplasm"/>
    <property type="evidence" value="ECO:0007669"/>
    <property type="project" value="UniProtKB-SubCell"/>
</dbReference>
<dbReference type="SUPFAM" id="SSF52490">
    <property type="entry name" value="Tubulin nucleotide-binding domain-like"/>
    <property type="match status" value="1"/>
</dbReference>
<gene>
    <name evidence="4" type="ORF">U0070_002022</name>
</gene>
<dbReference type="InterPro" id="IPR036525">
    <property type="entry name" value="Tubulin/FtsZ_GTPase_sf"/>
</dbReference>
<evidence type="ECO:0000313" key="4">
    <source>
        <dbReference type="EMBL" id="KAK7822674.1"/>
    </source>
</evidence>
<evidence type="ECO:0000256" key="1">
    <source>
        <dbReference type="ARBA" id="ARBA00004496"/>
    </source>
</evidence>
<organism evidence="4 5">
    <name type="scientific">Myodes glareolus</name>
    <name type="common">Bank vole</name>
    <name type="synonym">Clethrionomys glareolus</name>
    <dbReference type="NCBI Taxonomy" id="447135"/>
    <lineage>
        <taxon>Eukaryota</taxon>
        <taxon>Metazoa</taxon>
        <taxon>Chordata</taxon>
        <taxon>Craniata</taxon>
        <taxon>Vertebrata</taxon>
        <taxon>Euteleostomi</taxon>
        <taxon>Mammalia</taxon>
        <taxon>Eutheria</taxon>
        <taxon>Euarchontoglires</taxon>
        <taxon>Glires</taxon>
        <taxon>Rodentia</taxon>
        <taxon>Myomorpha</taxon>
        <taxon>Muroidea</taxon>
        <taxon>Cricetidae</taxon>
        <taxon>Arvicolinae</taxon>
        <taxon>Myodes</taxon>
    </lineage>
</organism>
<protein>
    <submittedName>
        <fullName evidence="4">Uncharacterized protein</fullName>
    </submittedName>
</protein>
<feature type="region of interest" description="Disordered" evidence="3">
    <location>
        <begin position="145"/>
        <end position="183"/>
    </location>
</feature>
<evidence type="ECO:0000256" key="2">
    <source>
        <dbReference type="ARBA" id="ARBA00022490"/>
    </source>
</evidence>
<dbReference type="EMBL" id="JBBHLL010000057">
    <property type="protein sequence ID" value="KAK7822674.1"/>
    <property type="molecule type" value="Genomic_DNA"/>
</dbReference>
<dbReference type="Gene3D" id="1.10.287.600">
    <property type="entry name" value="Helix hairpin bin"/>
    <property type="match status" value="1"/>
</dbReference>
<reference evidence="4 5" key="1">
    <citation type="journal article" date="2023" name="bioRxiv">
        <title>Conserved and derived expression patterns and positive selection on dental genes reveal complex evolutionary context of ever-growing rodent molars.</title>
        <authorList>
            <person name="Calamari Z.T."/>
            <person name="Song A."/>
            <person name="Cohen E."/>
            <person name="Akter M."/>
            <person name="Roy R.D."/>
            <person name="Hallikas O."/>
            <person name="Christensen M.M."/>
            <person name="Li P."/>
            <person name="Marangoni P."/>
            <person name="Jernvall J."/>
            <person name="Klein O.D."/>
        </authorList>
    </citation>
    <scope>NUCLEOTIDE SEQUENCE [LARGE SCALE GENOMIC DNA]</scope>
    <source>
        <strain evidence="4">V071</strain>
    </source>
</reference>
<dbReference type="AlphaFoldDB" id="A0AAW0J8N1"/>
<keyword evidence="2" id="KW-0963">Cytoplasm</keyword>
<proteinExistence type="predicted"/>
<keyword evidence="5" id="KW-1185">Reference proteome</keyword>
<evidence type="ECO:0000313" key="5">
    <source>
        <dbReference type="Proteomes" id="UP001488838"/>
    </source>
</evidence>
<dbReference type="Proteomes" id="UP001488838">
    <property type="component" value="Unassembled WGS sequence"/>
</dbReference>
<comment type="caution">
    <text evidence="4">The sequence shown here is derived from an EMBL/GenBank/DDBJ whole genome shotgun (WGS) entry which is preliminary data.</text>
</comment>
<name>A0AAW0J8N1_MYOGA</name>
<feature type="non-terminal residue" evidence="4">
    <location>
        <position position="1"/>
    </location>
</feature>
<accession>A0AAW0J8N1</accession>
<comment type="subcellular location">
    <subcellularLocation>
        <location evidence="1">Cytoplasm</location>
    </subcellularLocation>
</comment>
<feature type="compositionally biased region" description="Acidic residues" evidence="3">
    <location>
        <begin position="145"/>
        <end position="156"/>
    </location>
</feature>
<evidence type="ECO:0000256" key="3">
    <source>
        <dbReference type="SAM" id="MobiDB-lite"/>
    </source>
</evidence>
<sequence>CSFIGIHTGADARSFISRNMSLNLTTRCPLTRRFGEGDDSRLYLPRVVFVDVEPTVTDEVCSGTHHPPFYPSSLSQTRAMLPIIGLCLLDCWYRPCTVVPSGGLAMVQRAEHNSLTAQASVLPGHKFDTMHAKCAILHLYMDEDVEEGELSETPEDYESRADVAEGDDDDGDCPRATASPSQS</sequence>
<dbReference type="InterPro" id="IPR023123">
    <property type="entry name" value="Tubulin_C"/>
</dbReference>